<comment type="caution">
    <text evidence="5">The sequence shown here is derived from an EMBL/GenBank/DDBJ whole genome shotgun (WGS) entry which is preliminary data.</text>
</comment>
<dbReference type="Gene3D" id="3.40.50.12780">
    <property type="entry name" value="N-terminal domain of ligase-like"/>
    <property type="match status" value="2"/>
</dbReference>
<gene>
    <name evidence="5" type="ORF">SLS63_009742</name>
</gene>
<dbReference type="PANTHER" id="PTHR43439:SF2">
    <property type="entry name" value="ENZYME, PUTATIVE (JCVI)-RELATED"/>
    <property type="match status" value="1"/>
</dbReference>
<feature type="region of interest" description="Disordered" evidence="3">
    <location>
        <begin position="1"/>
        <end position="29"/>
    </location>
</feature>
<sequence length="959" mass="105392">MAVATQQMPALPLDVGVKPTENGPNGESDSQVVTITDLLLSKVRETPDAVFIQYPATAKGKSDYVGYTVTDVDRLADEAARQYAARGLRPEPTTEKCEVIALLATSNLDYVASMLALSRMGFSVLFLSTRLATEAYVNLLRLTGSRKLVVGKEFKTTGEQIKEQYPLSSYNIVERISMYNANLPLAGSTLIESLKATQPQSLHCVPYALKLMAETPGGIEELKKLSLVMYGGSSCPDDLGDKLTEAGVYVVGQYGTTETGQLMTSFRDKGDNGWNYMRPFPVTKKFIKMVPRGANTFECVVLDGLPSKTTSNSDDPPNSYHTRDTFSPHPTIPDAWRYLGRLDDRVTLVNGEKVLPIPYEHTIRQHDLVQEAVVFGVEKAVPGLMIVPSDKAASLTRDEILQAVQPNIELANSRAEEFGRISPEMIEILDVGTEYPRTDKGTVIRAAFYKQFAKQIDDTYDRFAAPQASLRALEYEELVKYLLDIFRVNLGVTDLESKTDFFEGGIDSRQAITARAQITRELDVGGNPVGSNVIFEYPNVELLAKHLYSLRTGDAQEADDELSAMAQLIEKYSDFPAREPGTIQPSGETVILTGSTGSLGVNILAQLLRKPTVKKVFCLVRASTKEAAKSRVISTLEGKGLPSLVEEDFPRVSFLPADLSKPSLGLDDQVLAEIRQSLTLVIHSAWAVNFNLGVRSFESQHIRGAHNLINVCLQTKTVDPARFYFCSSISSAAATPLPAIIGESHIENLSHAQPMGYARSKLVTEHIIKNAGERTGMTATVLRVGQIVGDTKHGSWNTTEAIPLMIQSAKTMGALPALEETPSWMPVDLVAQAVIELSGVDRDGYSPKSAVYNVQNHRLFHWTQDLLPALRNAGLDFKTVSQREWVDLLRKSDQNPETNPTIKLVDFFASKYDNDRPGRSGLKFATQKAEAESEAMRNGFDVVGSGLVGTMVAWMESQW</sequence>
<dbReference type="SUPFAM" id="SSF56801">
    <property type="entry name" value="Acetyl-CoA synthetase-like"/>
    <property type="match status" value="1"/>
</dbReference>
<evidence type="ECO:0000256" key="2">
    <source>
        <dbReference type="ARBA" id="ARBA00022553"/>
    </source>
</evidence>
<feature type="compositionally biased region" description="Polar residues" evidence="3">
    <location>
        <begin position="307"/>
        <end position="320"/>
    </location>
</feature>
<proteinExistence type="predicted"/>
<dbReference type="PROSITE" id="PS50075">
    <property type="entry name" value="CARRIER"/>
    <property type="match status" value="1"/>
</dbReference>
<dbReference type="SUPFAM" id="SSF51735">
    <property type="entry name" value="NAD(P)-binding Rossmann-fold domains"/>
    <property type="match status" value="1"/>
</dbReference>
<feature type="domain" description="Carrier" evidence="4">
    <location>
        <begin position="473"/>
        <end position="551"/>
    </location>
</feature>
<dbReference type="InterPro" id="IPR036291">
    <property type="entry name" value="NAD(P)-bd_dom_sf"/>
</dbReference>
<dbReference type="PANTHER" id="PTHR43439">
    <property type="entry name" value="PHENYLACETATE-COENZYME A LIGASE"/>
    <property type="match status" value="1"/>
</dbReference>
<keyword evidence="6" id="KW-1185">Reference proteome</keyword>
<dbReference type="Pfam" id="PF00550">
    <property type="entry name" value="PP-binding"/>
    <property type="match status" value="1"/>
</dbReference>
<organism evidence="5 6">
    <name type="scientific">Diaporthe eres</name>
    <name type="common">Phomopsis oblonga</name>
    <dbReference type="NCBI Taxonomy" id="83184"/>
    <lineage>
        <taxon>Eukaryota</taxon>
        <taxon>Fungi</taxon>
        <taxon>Dikarya</taxon>
        <taxon>Ascomycota</taxon>
        <taxon>Pezizomycotina</taxon>
        <taxon>Sordariomycetes</taxon>
        <taxon>Sordariomycetidae</taxon>
        <taxon>Diaporthales</taxon>
        <taxon>Diaporthaceae</taxon>
        <taxon>Diaporthe</taxon>
        <taxon>Diaporthe eres species complex</taxon>
    </lineage>
</organism>
<evidence type="ECO:0000313" key="6">
    <source>
        <dbReference type="Proteomes" id="UP001430848"/>
    </source>
</evidence>
<dbReference type="InterPro" id="IPR051414">
    <property type="entry name" value="Adenylate-forming_Reductase"/>
</dbReference>
<dbReference type="EMBL" id="JAKNSF020000074">
    <property type="protein sequence ID" value="KAK7720524.1"/>
    <property type="molecule type" value="Genomic_DNA"/>
</dbReference>
<dbReference type="InterPro" id="IPR009081">
    <property type="entry name" value="PP-bd_ACP"/>
</dbReference>
<dbReference type="Gene3D" id="1.10.1200.10">
    <property type="entry name" value="ACP-like"/>
    <property type="match status" value="1"/>
</dbReference>
<evidence type="ECO:0000256" key="1">
    <source>
        <dbReference type="ARBA" id="ARBA00022450"/>
    </source>
</evidence>
<evidence type="ECO:0000256" key="3">
    <source>
        <dbReference type="SAM" id="MobiDB-lite"/>
    </source>
</evidence>
<dbReference type="Gene3D" id="3.40.50.720">
    <property type="entry name" value="NAD(P)-binding Rossmann-like Domain"/>
    <property type="match status" value="1"/>
</dbReference>
<evidence type="ECO:0000313" key="5">
    <source>
        <dbReference type="EMBL" id="KAK7720524.1"/>
    </source>
</evidence>
<dbReference type="InterPro" id="IPR036736">
    <property type="entry name" value="ACP-like_sf"/>
</dbReference>
<keyword evidence="1" id="KW-0596">Phosphopantetheine</keyword>
<keyword evidence="2" id="KW-0597">Phosphoprotein</keyword>
<dbReference type="InterPro" id="IPR013120">
    <property type="entry name" value="FAR_NAD-bd"/>
</dbReference>
<dbReference type="InterPro" id="IPR042099">
    <property type="entry name" value="ANL_N_sf"/>
</dbReference>
<feature type="region of interest" description="Disordered" evidence="3">
    <location>
        <begin position="306"/>
        <end position="326"/>
    </location>
</feature>
<dbReference type="Proteomes" id="UP001430848">
    <property type="component" value="Unassembled WGS sequence"/>
</dbReference>
<accession>A0ABR1NYS0</accession>
<protein>
    <submittedName>
        <fullName evidence="5">NRPS-like protein biosynthetic cluster</fullName>
    </submittedName>
</protein>
<name>A0ABR1NYS0_DIAER</name>
<dbReference type="Pfam" id="PF23562">
    <property type="entry name" value="AMP-binding_C_3"/>
    <property type="match status" value="1"/>
</dbReference>
<dbReference type="Pfam" id="PF07993">
    <property type="entry name" value="NAD_binding_4"/>
    <property type="match status" value="1"/>
</dbReference>
<evidence type="ECO:0000259" key="4">
    <source>
        <dbReference type="PROSITE" id="PS50075"/>
    </source>
</evidence>
<dbReference type="SUPFAM" id="SSF47336">
    <property type="entry name" value="ACP-like"/>
    <property type="match status" value="1"/>
</dbReference>
<reference evidence="5 6" key="1">
    <citation type="submission" date="2024-02" db="EMBL/GenBank/DDBJ databases">
        <title>De novo assembly and annotation of 12 fungi associated with fruit tree decline syndrome in Ontario, Canada.</title>
        <authorList>
            <person name="Sulman M."/>
            <person name="Ellouze W."/>
            <person name="Ilyukhin E."/>
        </authorList>
    </citation>
    <scope>NUCLEOTIDE SEQUENCE [LARGE SCALE GENOMIC DNA]</scope>
    <source>
        <strain evidence="5 6">M169</strain>
    </source>
</reference>